<evidence type="ECO:0000313" key="1">
    <source>
        <dbReference type="EMBL" id="GAA4395199.1"/>
    </source>
</evidence>
<reference evidence="2" key="1">
    <citation type="journal article" date="2019" name="Int. J. Syst. Evol. Microbiol.">
        <title>The Global Catalogue of Microorganisms (GCM) 10K type strain sequencing project: providing services to taxonomists for standard genome sequencing and annotation.</title>
        <authorList>
            <consortium name="The Broad Institute Genomics Platform"/>
            <consortium name="The Broad Institute Genome Sequencing Center for Infectious Disease"/>
            <person name="Wu L."/>
            <person name="Ma J."/>
        </authorList>
    </citation>
    <scope>NUCLEOTIDE SEQUENCE [LARGE SCALE GENOMIC DNA]</scope>
    <source>
        <strain evidence="2">JCM 17808</strain>
    </source>
</reference>
<name>A0ABP8JRZ2_9MICO</name>
<keyword evidence="2" id="KW-1185">Reference proteome</keyword>
<evidence type="ECO:0000313" key="2">
    <source>
        <dbReference type="Proteomes" id="UP001500642"/>
    </source>
</evidence>
<dbReference type="Proteomes" id="UP001500642">
    <property type="component" value="Unassembled WGS sequence"/>
</dbReference>
<dbReference type="InterPro" id="IPR054206">
    <property type="entry name" value="DUF6912"/>
</dbReference>
<organism evidence="1 2">
    <name type="scientific">Brevibacterium pityocampae</name>
    <dbReference type="NCBI Taxonomy" id="506594"/>
    <lineage>
        <taxon>Bacteria</taxon>
        <taxon>Bacillati</taxon>
        <taxon>Actinomycetota</taxon>
        <taxon>Actinomycetes</taxon>
        <taxon>Micrococcales</taxon>
        <taxon>Brevibacteriaceae</taxon>
        <taxon>Brevibacterium</taxon>
    </lineage>
</organism>
<protein>
    <submittedName>
        <fullName evidence="1">Uncharacterized protein</fullName>
    </submittedName>
</protein>
<accession>A0ABP8JRZ2</accession>
<dbReference type="RefSeq" id="WP_137319231.1">
    <property type="nucleotide sequence ID" value="NZ_BAABGL010000035.1"/>
</dbReference>
<sequence length="152" mass="15918">MSPANTVRAYVPLTDRSLRAAWPHLTEALGFAPDVRPGSLRGEELEEAEWIALSTAAEVVLDTAVEQRCGRVVLACDLPADLRSRPVSAGVVALGPAALDPACVVSAHIDDPALVAALPDDPAAAADALRDGGLLWYDVSEIDELVEALGQE</sequence>
<dbReference type="EMBL" id="BAABGL010000035">
    <property type="protein sequence ID" value="GAA4395199.1"/>
    <property type="molecule type" value="Genomic_DNA"/>
</dbReference>
<dbReference type="Pfam" id="PF21853">
    <property type="entry name" value="DUF6912"/>
    <property type="match status" value="1"/>
</dbReference>
<comment type="caution">
    <text evidence="1">The sequence shown here is derived from an EMBL/GenBank/DDBJ whole genome shotgun (WGS) entry which is preliminary data.</text>
</comment>
<proteinExistence type="predicted"/>
<gene>
    <name evidence="1" type="ORF">GCM10023167_25370</name>
</gene>